<dbReference type="AlphaFoldDB" id="A0A0L8AKL0"/>
<reference evidence="2" key="1">
    <citation type="submission" date="2014-11" db="EMBL/GenBank/DDBJ databases">
        <title>Genome sequencing of Roseivirga sp. D-25.</title>
        <authorList>
            <person name="Selvaratnam C."/>
            <person name="Thevarajoo S."/>
            <person name="Goh K.M."/>
            <person name="Eee R."/>
            <person name="Chan K.-G."/>
            <person name="Chong C.S."/>
        </authorList>
    </citation>
    <scope>NUCLEOTIDE SEQUENCE [LARGE SCALE GENOMIC DNA]</scope>
    <source>
        <strain evidence="2">D-25</strain>
    </source>
</reference>
<proteinExistence type="predicted"/>
<evidence type="ECO:0000313" key="2">
    <source>
        <dbReference type="Proteomes" id="UP000036908"/>
    </source>
</evidence>
<dbReference type="EMBL" id="JSVA01000010">
    <property type="protein sequence ID" value="KOF02771.1"/>
    <property type="molecule type" value="Genomic_DNA"/>
</dbReference>
<gene>
    <name evidence="1" type="ORF">OB69_10725</name>
</gene>
<dbReference type="Proteomes" id="UP000036908">
    <property type="component" value="Unassembled WGS sequence"/>
</dbReference>
<accession>A0A0L8AKL0</accession>
<dbReference type="RefSeq" id="WP_053223720.1">
    <property type="nucleotide sequence ID" value="NZ_JSVA01000010.1"/>
</dbReference>
<sequence>MKTTDRTLSQVLAELNEQGFKEQFTAKEKNIVATASKKEYTPYQLKIVKTYRFDGMTNPGDEEEIFVIEANDGTRGTLIMAGGPDQSQNVELVKEIPEAAPLD</sequence>
<protein>
    <recommendedName>
        <fullName evidence="3">Phosphoribosylpyrophosphate synthetase</fullName>
    </recommendedName>
</protein>
<evidence type="ECO:0008006" key="3">
    <source>
        <dbReference type="Google" id="ProtNLM"/>
    </source>
</evidence>
<evidence type="ECO:0000313" key="1">
    <source>
        <dbReference type="EMBL" id="KOF02771.1"/>
    </source>
</evidence>
<organism evidence="1 2">
    <name type="scientific">Roseivirga seohaensis subsp. aquiponti</name>
    <dbReference type="NCBI Taxonomy" id="1566026"/>
    <lineage>
        <taxon>Bacteria</taxon>
        <taxon>Pseudomonadati</taxon>
        <taxon>Bacteroidota</taxon>
        <taxon>Cytophagia</taxon>
        <taxon>Cytophagales</taxon>
        <taxon>Roseivirgaceae</taxon>
        <taxon>Roseivirga</taxon>
    </lineage>
</organism>
<comment type="caution">
    <text evidence="1">The sequence shown here is derived from an EMBL/GenBank/DDBJ whole genome shotgun (WGS) entry which is preliminary data.</text>
</comment>
<dbReference type="OrthoDB" id="8418771at2"/>
<name>A0A0L8AKL0_9BACT</name>
<keyword evidence="2" id="KW-1185">Reference proteome</keyword>